<comment type="caution">
    <text evidence="1">The sequence shown here is derived from an EMBL/GenBank/DDBJ whole genome shotgun (WGS) entry which is preliminary data.</text>
</comment>
<dbReference type="AlphaFoldDB" id="A0AAN9LQN2"/>
<dbReference type="EMBL" id="JAYMYQ010000004">
    <property type="protein sequence ID" value="KAK7340031.1"/>
    <property type="molecule type" value="Genomic_DNA"/>
</dbReference>
<sequence>MKSILKEFNVRNRCICQCRSENYGHKQINTIPKPRHSIADLKALLKAFFLYFFVTVLQNMMWQEPVTLHLIHYVIELDCFDEALYHLVCGSILKFWCLVVKSSLSEVNGVVAPLEPALLILDEIGCLIHCQYPFCAYVPEAAGNLRNFVMSKHHVCEDG</sequence>
<gene>
    <name evidence="1" type="ORF">VNO77_20723</name>
</gene>
<proteinExistence type="predicted"/>
<dbReference type="Proteomes" id="UP001367508">
    <property type="component" value="Unassembled WGS sequence"/>
</dbReference>
<evidence type="ECO:0000313" key="1">
    <source>
        <dbReference type="EMBL" id="KAK7340031.1"/>
    </source>
</evidence>
<protein>
    <submittedName>
        <fullName evidence="1">Uncharacterized protein</fullName>
    </submittedName>
</protein>
<keyword evidence="2" id="KW-1185">Reference proteome</keyword>
<evidence type="ECO:0000313" key="2">
    <source>
        <dbReference type="Proteomes" id="UP001367508"/>
    </source>
</evidence>
<organism evidence="1 2">
    <name type="scientific">Canavalia gladiata</name>
    <name type="common">Sword bean</name>
    <name type="synonym">Dolichos gladiatus</name>
    <dbReference type="NCBI Taxonomy" id="3824"/>
    <lineage>
        <taxon>Eukaryota</taxon>
        <taxon>Viridiplantae</taxon>
        <taxon>Streptophyta</taxon>
        <taxon>Embryophyta</taxon>
        <taxon>Tracheophyta</taxon>
        <taxon>Spermatophyta</taxon>
        <taxon>Magnoliopsida</taxon>
        <taxon>eudicotyledons</taxon>
        <taxon>Gunneridae</taxon>
        <taxon>Pentapetalae</taxon>
        <taxon>rosids</taxon>
        <taxon>fabids</taxon>
        <taxon>Fabales</taxon>
        <taxon>Fabaceae</taxon>
        <taxon>Papilionoideae</taxon>
        <taxon>50 kb inversion clade</taxon>
        <taxon>NPAAA clade</taxon>
        <taxon>indigoferoid/millettioid clade</taxon>
        <taxon>Phaseoleae</taxon>
        <taxon>Canavalia</taxon>
    </lineage>
</organism>
<name>A0AAN9LQN2_CANGL</name>
<reference evidence="1 2" key="1">
    <citation type="submission" date="2024-01" db="EMBL/GenBank/DDBJ databases">
        <title>The genomes of 5 underutilized Papilionoideae crops provide insights into root nodulation and disease resistanc.</title>
        <authorList>
            <person name="Jiang F."/>
        </authorList>
    </citation>
    <scope>NUCLEOTIDE SEQUENCE [LARGE SCALE GENOMIC DNA]</scope>
    <source>
        <strain evidence="1">LVBAO_FW01</strain>
        <tissue evidence="1">Leaves</tissue>
    </source>
</reference>
<accession>A0AAN9LQN2</accession>